<keyword evidence="2 3" id="KW-0238">DNA-binding</keyword>
<dbReference type="RefSeq" id="WP_119117112.1">
    <property type="nucleotide sequence ID" value="NZ_QWVS01000016.1"/>
</dbReference>
<dbReference type="InterPro" id="IPR001647">
    <property type="entry name" value="HTH_TetR"/>
</dbReference>
<feature type="domain" description="HTH tetR-type" evidence="4">
    <location>
        <begin position="3"/>
        <end position="63"/>
    </location>
</feature>
<dbReference type="PRINTS" id="PR00455">
    <property type="entry name" value="HTHTETR"/>
</dbReference>
<dbReference type="SUPFAM" id="SSF48498">
    <property type="entry name" value="Tetracyclin repressor-like, C-terminal domain"/>
    <property type="match status" value="1"/>
</dbReference>
<dbReference type="SUPFAM" id="SSF46689">
    <property type="entry name" value="Homeodomain-like"/>
    <property type="match status" value="1"/>
</dbReference>
<evidence type="ECO:0000256" key="3">
    <source>
        <dbReference type="PROSITE-ProRule" id="PRU00335"/>
    </source>
</evidence>
<name>A0A398B880_9BACI</name>
<dbReference type="Pfam" id="PF00440">
    <property type="entry name" value="TetR_N"/>
    <property type="match status" value="1"/>
</dbReference>
<dbReference type="GO" id="GO:0003677">
    <property type="term" value="F:DNA binding"/>
    <property type="evidence" value="ECO:0007669"/>
    <property type="project" value="UniProtKB-UniRule"/>
</dbReference>
<dbReference type="Gene3D" id="1.10.357.10">
    <property type="entry name" value="Tetracycline Repressor, domain 2"/>
    <property type="match status" value="1"/>
</dbReference>
<dbReference type="Proteomes" id="UP000266016">
    <property type="component" value="Unassembled WGS sequence"/>
</dbReference>
<gene>
    <name evidence="5" type="ORF">D1953_10405</name>
</gene>
<comment type="caution">
    <text evidence="5">The sequence shown here is derived from an EMBL/GenBank/DDBJ whole genome shotgun (WGS) entry which is preliminary data.</text>
</comment>
<keyword evidence="6" id="KW-1185">Reference proteome</keyword>
<dbReference type="Gene3D" id="1.10.10.60">
    <property type="entry name" value="Homeodomain-like"/>
    <property type="match status" value="1"/>
</dbReference>
<organism evidence="5 6">
    <name type="scientific">Peribacillus asahii</name>
    <dbReference type="NCBI Taxonomy" id="228899"/>
    <lineage>
        <taxon>Bacteria</taxon>
        <taxon>Bacillati</taxon>
        <taxon>Bacillota</taxon>
        <taxon>Bacilli</taxon>
        <taxon>Bacillales</taxon>
        <taxon>Bacillaceae</taxon>
        <taxon>Peribacillus</taxon>
    </lineage>
</organism>
<dbReference type="AlphaFoldDB" id="A0A398B880"/>
<proteinExistence type="predicted"/>
<dbReference type="PANTHER" id="PTHR43479">
    <property type="entry name" value="ACREF/ENVCD OPERON REPRESSOR-RELATED"/>
    <property type="match status" value="1"/>
</dbReference>
<evidence type="ECO:0000313" key="5">
    <source>
        <dbReference type="EMBL" id="RID86175.1"/>
    </source>
</evidence>
<dbReference type="InterPro" id="IPR050624">
    <property type="entry name" value="HTH-type_Tx_Regulator"/>
</dbReference>
<evidence type="ECO:0000256" key="2">
    <source>
        <dbReference type="ARBA" id="ARBA00023125"/>
    </source>
</evidence>
<dbReference type="InterPro" id="IPR036271">
    <property type="entry name" value="Tet_transcr_reg_TetR-rel_C_sf"/>
</dbReference>
<accession>A0A398B880</accession>
<evidence type="ECO:0000256" key="1">
    <source>
        <dbReference type="ARBA" id="ARBA00022491"/>
    </source>
</evidence>
<sequence length="192" mass="22371">MSIDRKQLILEAATKSFSLFGYKATTMDQVAKIANVGKGTIYTFYANKEQLFKEIVLQMIEEMKQEAEQAIQPELSFKENLHRAVYRILEFRKEHQLSLKLVQEEKEIGTPAVQEMLNEVELAIVSYLKEKISIAIEKKYIRPCNSEMTAFVMFKLYLALISDWERNHRPLEKKEIAELLELYLFTGLSITP</sequence>
<feature type="DNA-binding region" description="H-T-H motif" evidence="3">
    <location>
        <begin position="26"/>
        <end position="45"/>
    </location>
</feature>
<dbReference type="PANTHER" id="PTHR43479:SF11">
    <property type="entry name" value="ACREF_ENVCD OPERON REPRESSOR-RELATED"/>
    <property type="match status" value="1"/>
</dbReference>
<dbReference type="InterPro" id="IPR009057">
    <property type="entry name" value="Homeodomain-like_sf"/>
</dbReference>
<reference evidence="5 6" key="1">
    <citation type="submission" date="2018-08" db="EMBL/GenBank/DDBJ databases">
        <title>Bacillus jemisoniae sp. nov., Bacillus chryseoplanitiae sp. nov., Bacillus resnikiae sp. nov., and Bacillus frankliniae sp. nov., isolated from Viking spacecraft and associated surfaces.</title>
        <authorList>
            <person name="Seuylemezian A."/>
            <person name="Vaishampayan P."/>
        </authorList>
    </citation>
    <scope>NUCLEOTIDE SEQUENCE [LARGE SCALE GENOMIC DNA]</scope>
    <source>
        <strain evidence="5 6">MA001</strain>
    </source>
</reference>
<dbReference type="PROSITE" id="PS50977">
    <property type="entry name" value="HTH_TETR_2"/>
    <property type="match status" value="1"/>
</dbReference>
<evidence type="ECO:0000259" key="4">
    <source>
        <dbReference type="PROSITE" id="PS50977"/>
    </source>
</evidence>
<evidence type="ECO:0000313" key="6">
    <source>
        <dbReference type="Proteomes" id="UP000266016"/>
    </source>
</evidence>
<keyword evidence="1" id="KW-0678">Repressor</keyword>
<protein>
    <submittedName>
        <fullName evidence="5">TetR/AcrR family transcriptional regulator</fullName>
    </submittedName>
</protein>
<dbReference type="EMBL" id="QWVS01000016">
    <property type="protein sequence ID" value="RID86175.1"/>
    <property type="molecule type" value="Genomic_DNA"/>
</dbReference>